<keyword evidence="6 8" id="KW-1133">Transmembrane helix</keyword>
<evidence type="ECO:0000256" key="8">
    <source>
        <dbReference type="SAM" id="Phobius"/>
    </source>
</evidence>
<proteinExistence type="inferred from homology"/>
<keyword evidence="3" id="KW-0813">Transport</keyword>
<organism evidence="9 10">
    <name type="scientific">Corynebacterium falsenii</name>
    <dbReference type="NCBI Taxonomy" id="108486"/>
    <lineage>
        <taxon>Bacteria</taxon>
        <taxon>Bacillati</taxon>
        <taxon>Actinomycetota</taxon>
        <taxon>Actinomycetes</taxon>
        <taxon>Mycobacteriales</taxon>
        <taxon>Corynebacteriaceae</taxon>
        <taxon>Corynebacterium</taxon>
    </lineage>
</organism>
<name>A0A418Q9L1_9CORY</name>
<gene>
    <name evidence="9" type="ORF">D3M95_00150</name>
</gene>
<sequence length="241" mass="26763">MSHVDSDNLFTTLLNATLYVGGYPILWREIVGNLFGLASAVGGMKRVVWAWPVGIIGNILLFTVFMGGLFHTPQDLNLYGQAGRQVMFLIVSLYGWYQWRQARQQGLHEPEHTDPARSIVSEPAADTAAVQPRWATAKQRIGMVLFAIAGTLVFALIFDALGSWGPWADAWIFTGSILATYGMARGWTEFWLIWLGVDVVGVPLLVMAGYYPSATLYVVYGAFVLWGFVVWLRVQRKEAAA</sequence>
<dbReference type="GO" id="GO:0005886">
    <property type="term" value="C:plasma membrane"/>
    <property type="evidence" value="ECO:0007669"/>
    <property type="project" value="UniProtKB-SubCell"/>
</dbReference>
<keyword evidence="4" id="KW-1003">Cell membrane</keyword>
<dbReference type="InterPro" id="IPR006419">
    <property type="entry name" value="NMN_transpt_PnuC"/>
</dbReference>
<feature type="transmembrane region" description="Helical" evidence="8">
    <location>
        <begin position="82"/>
        <end position="99"/>
    </location>
</feature>
<dbReference type="Proteomes" id="UP000285278">
    <property type="component" value="Unassembled WGS sequence"/>
</dbReference>
<dbReference type="STRING" id="1451189.CFAL_08455"/>
<dbReference type="OrthoDB" id="9791248at2"/>
<dbReference type="EMBL" id="QXJK01000001">
    <property type="protein sequence ID" value="RIX36668.1"/>
    <property type="molecule type" value="Genomic_DNA"/>
</dbReference>
<keyword evidence="10" id="KW-1185">Reference proteome</keyword>
<evidence type="ECO:0000313" key="9">
    <source>
        <dbReference type="EMBL" id="RIX36668.1"/>
    </source>
</evidence>
<feature type="transmembrane region" description="Helical" evidence="8">
    <location>
        <begin position="217"/>
        <end position="234"/>
    </location>
</feature>
<comment type="similarity">
    <text evidence="2">Belongs to the nicotinamide ribonucleoside (NR) uptake permease (TC 4.B.1) family.</text>
</comment>
<evidence type="ECO:0000256" key="4">
    <source>
        <dbReference type="ARBA" id="ARBA00022475"/>
    </source>
</evidence>
<dbReference type="PANTHER" id="PTHR36122:SF2">
    <property type="entry name" value="NICOTINAMIDE RIBOSIDE TRANSPORTER PNUC"/>
    <property type="match status" value="1"/>
</dbReference>
<evidence type="ECO:0000256" key="7">
    <source>
        <dbReference type="ARBA" id="ARBA00023136"/>
    </source>
</evidence>
<feature type="transmembrane region" description="Helical" evidence="8">
    <location>
        <begin position="141"/>
        <end position="158"/>
    </location>
</feature>
<dbReference type="Pfam" id="PF04973">
    <property type="entry name" value="NMN_transporter"/>
    <property type="match status" value="1"/>
</dbReference>
<dbReference type="GO" id="GO:0034257">
    <property type="term" value="F:nicotinamide riboside transmembrane transporter activity"/>
    <property type="evidence" value="ECO:0007669"/>
    <property type="project" value="InterPro"/>
</dbReference>
<accession>A0A418Q9L1</accession>
<dbReference type="RefSeq" id="WP_025403249.1">
    <property type="nucleotide sequence ID" value="NZ_CP083646.1"/>
</dbReference>
<dbReference type="AlphaFoldDB" id="A0A418Q9L1"/>
<comment type="subcellular location">
    <subcellularLocation>
        <location evidence="1">Cell membrane</location>
        <topology evidence="1">Multi-pass membrane protein</topology>
    </subcellularLocation>
</comment>
<keyword evidence="5 8" id="KW-0812">Transmembrane</keyword>
<comment type="caution">
    <text evidence="9">The sequence shown here is derived from an EMBL/GenBank/DDBJ whole genome shotgun (WGS) entry which is preliminary data.</text>
</comment>
<protein>
    <submittedName>
        <fullName evidence="9">Nicotinamide riboside transporter PnuC</fullName>
    </submittedName>
</protein>
<evidence type="ECO:0000256" key="2">
    <source>
        <dbReference type="ARBA" id="ARBA00006669"/>
    </source>
</evidence>
<feature type="transmembrane region" description="Helical" evidence="8">
    <location>
        <begin position="164"/>
        <end position="184"/>
    </location>
</feature>
<evidence type="ECO:0000256" key="3">
    <source>
        <dbReference type="ARBA" id="ARBA00022448"/>
    </source>
</evidence>
<feature type="transmembrane region" description="Helical" evidence="8">
    <location>
        <begin position="48"/>
        <end position="70"/>
    </location>
</feature>
<dbReference type="PANTHER" id="PTHR36122">
    <property type="entry name" value="NICOTINAMIDE RIBOSIDE TRANSPORTER PNUC"/>
    <property type="match status" value="1"/>
</dbReference>
<evidence type="ECO:0000313" key="10">
    <source>
        <dbReference type="Proteomes" id="UP000285278"/>
    </source>
</evidence>
<keyword evidence="7 8" id="KW-0472">Membrane</keyword>
<feature type="transmembrane region" description="Helical" evidence="8">
    <location>
        <begin position="191"/>
        <end position="211"/>
    </location>
</feature>
<evidence type="ECO:0000256" key="6">
    <source>
        <dbReference type="ARBA" id="ARBA00022989"/>
    </source>
</evidence>
<evidence type="ECO:0000256" key="5">
    <source>
        <dbReference type="ARBA" id="ARBA00022692"/>
    </source>
</evidence>
<evidence type="ECO:0000256" key="1">
    <source>
        <dbReference type="ARBA" id="ARBA00004651"/>
    </source>
</evidence>
<reference evidence="9 10" key="1">
    <citation type="submission" date="2018-09" db="EMBL/GenBank/DDBJ databases">
        <title>Optimization and identification of Corynebacterium falsenii FN1-14 from fish paste.</title>
        <authorList>
            <person name="Daroonpunt R."/>
            <person name="Tanasupawat S."/>
        </authorList>
    </citation>
    <scope>NUCLEOTIDE SEQUENCE [LARGE SCALE GENOMIC DNA]</scope>
    <source>
        <strain evidence="9 10">FN1-14</strain>
    </source>
</reference>